<accession>A0A410M6V7</accession>
<dbReference type="Proteomes" id="UP000287756">
    <property type="component" value="Chromosome"/>
</dbReference>
<keyword evidence="1" id="KW-0472">Membrane</keyword>
<gene>
    <name evidence="2" type="ORF">HLI_00305</name>
</gene>
<evidence type="ECO:0000313" key="2">
    <source>
        <dbReference type="EMBL" id="QAS50747.1"/>
    </source>
</evidence>
<evidence type="ECO:0000256" key="1">
    <source>
        <dbReference type="SAM" id="Phobius"/>
    </source>
</evidence>
<proteinExistence type="predicted"/>
<keyword evidence="1" id="KW-0812">Transmembrane</keyword>
<name>A0A410M6V7_9BACI</name>
<sequence>MSEKQKDQAEKLRSYKDEGGYEAEDLDVLDLPPRKDVHQSKAAKTKWKVSNLWIRFLLIAFIVLISLILSYPYWDEWFKGTFMEPEIIQEETPYHEEITVERMGVE</sequence>
<dbReference type="RefSeq" id="WP_128522511.1">
    <property type="nucleotide sequence ID" value="NZ_CANLVY010000004.1"/>
</dbReference>
<dbReference type="AlphaFoldDB" id="A0A410M6V7"/>
<keyword evidence="1" id="KW-1133">Transmembrane helix</keyword>
<dbReference type="OrthoDB" id="2971091at2"/>
<reference evidence="2 3" key="1">
    <citation type="submission" date="2018-01" db="EMBL/GenBank/DDBJ databases">
        <title>The whole genome sequencing and assembly of Halobacillus litoralis ERB031 strain.</title>
        <authorList>
            <person name="Lee S.-J."/>
            <person name="Park M.-K."/>
            <person name="Kim J.-Y."/>
            <person name="Lee Y.-J."/>
            <person name="Yi H."/>
            <person name="Bahn Y.-S."/>
            <person name="Kim J.F."/>
            <person name="Lee D.-W."/>
        </authorList>
    </citation>
    <scope>NUCLEOTIDE SEQUENCE [LARGE SCALE GENOMIC DNA]</scope>
    <source>
        <strain evidence="2 3">ERB 031</strain>
    </source>
</reference>
<evidence type="ECO:0000313" key="3">
    <source>
        <dbReference type="Proteomes" id="UP000287756"/>
    </source>
</evidence>
<dbReference type="EMBL" id="CP026118">
    <property type="protein sequence ID" value="QAS50747.1"/>
    <property type="molecule type" value="Genomic_DNA"/>
</dbReference>
<organism evidence="2 3">
    <name type="scientific">Halobacillus litoralis</name>
    <dbReference type="NCBI Taxonomy" id="45668"/>
    <lineage>
        <taxon>Bacteria</taxon>
        <taxon>Bacillati</taxon>
        <taxon>Bacillota</taxon>
        <taxon>Bacilli</taxon>
        <taxon>Bacillales</taxon>
        <taxon>Bacillaceae</taxon>
        <taxon>Halobacillus</taxon>
    </lineage>
</organism>
<dbReference type="KEGG" id="hli:HLI_00305"/>
<feature type="transmembrane region" description="Helical" evidence="1">
    <location>
        <begin position="52"/>
        <end position="74"/>
    </location>
</feature>
<protein>
    <submittedName>
        <fullName evidence="2">Uncharacterized protein</fullName>
    </submittedName>
</protein>